<evidence type="ECO:0000313" key="1">
    <source>
        <dbReference type="EMBL" id="AOK27113.1"/>
    </source>
</evidence>
<proteinExistence type="predicted"/>
<dbReference type="Proteomes" id="UP000062998">
    <property type="component" value="Unassembled WGS sequence"/>
</dbReference>
<gene>
    <name evidence="1" type="ORF">WK67_31620</name>
    <name evidence="2" type="ORF">WL73_29870</name>
</gene>
<reference evidence="1 4" key="2">
    <citation type="submission" date="2015-12" db="EMBL/GenBank/DDBJ databases">
        <title>Diversity of Burkholderia near neighbor genomes.</title>
        <authorList>
            <person name="Sahl J."/>
            <person name="Wagner D."/>
            <person name="Keim P."/>
        </authorList>
    </citation>
    <scope>NUCLEOTIDE SEQUENCE [LARGE SCALE GENOMIC DNA]</scope>
    <source>
        <strain evidence="1 4">MSMB1189WGS</strain>
    </source>
</reference>
<sequence>MALHASWIHGNALTVENPGSLDRVGHFGWGADMAIKPGQSSWFHIPLATPVIVGDVRSKVQRLFLMFSATSGSIRNVHIYDGSGKVQEFNNLLLSGEHRTELDNANTFDLAAPHTVVWGMGVSFFFVADIGFDTPIPDARLIVSSAGGDFFV</sequence>
<dbReference type="RefSeq" id="WP_010089873.1">
    <property type="nucleotide sequence ID" value="NZ_CAJPGD010000006.1"/>
</dbReference>
<dbReference type="AlphaFoldDB" id="A0A104U1C3"/>
<name>A0A104U1C3_9BURK</name>
<organism evidence="2 3">
    <name type="scientific">Burkholderia ubonensis</name>
    <dbReference type="NCBI Taxonomy" id="101571"/>
    <lineage>
        <taxon>Bacteria</taxon>
        <taxon>Pseudomonadati</taxon>
        <taxon>Pseudomonadota</taxon>
        <taxon>Betaproteobacteria</taxon>
        <taxon>Burkholderiales</taxon>
        <taxon>Burkholderiaceae</taxon>
        <taxon>Burkholderia</taxon>
        <taxon>Burkholderia cepacia complex</taxon>
    </lineage>
</organism>
<dbReference type="OrthoDB" id="8478598at2"/>
<dbReference type="EMBL" id="LPIX01000003">
    <property type="protein sequence ID" value="KWE13781.1"/>
    <property type="molecule type" value="Genomic_DNA"/>
</dbReference>
<evidence type="ECO:0000313" key="2">
    <source>
        <dbReference type="EMBL" id="KWE13781.1"/>
    </source>
</evidence>
<reference evidence="2 3" key="1">
    <citation type="submission" date="2015-11" db="EMBL/GenBank/DDBJ databases">
        <title>Expanding the genomic diversity of Burkholderia species for the development of highly accurate diagnostics.</title>
        <authorList>
            <person name="Sahl J."/>
            <person name="Keim P."/>
            <person name="Wagner D."/>
        </authorList>
    </citation>
    <scope>NUCLEOTIDE SEQUENCE [LARGE SCALE GENOMIC DNA]</scope>
    <source>
        <strain evidence="2 3">MSMB2167WGS</strain>
    </source>
</reference>
<protein>
    <submittedName>
        <fullName evidence="2">Uncharacterized protein</fullName>
    </submittedName>
</protein>
<accession>A0A104U1C3</accession>
<evidence type="ECO:0000313" key="3">
    <source>
        <dbReference type="Proteomes" id="UP000062998"/>
    </source>
</evidence>
<dbReference type="Pfam" id="PF20328">
    <property type="entry name" value="DUF6623"/>
    <property type="match status" value="1"/>
</dbReference>
<evidence type="ECO:0000313" key="4">
    <source>
        <dbReference type="Proteomes" id="UP000095100"/>
    </source>
</evidence>
<dbReference type="InterPro" id="IPR046731">
    <property type="entry name" value="DUF6623"/>
</dbReference>
<dbReference type="Proteomes" id="UP000095100">
    <property type="component" value="Chromosome 2"/>
</dbReference>
<dbReference type="EMBL" id="CP013447">
    <property type="protein sequence ID" value="AOK27113.1"/>
    <property type="molecule type" value="Genomic_DNA"/>
</dbReference>